<evidence type="ECO:0000313" key="2">
    <source>
        <dbReference type="Proteomes" id="UP001430953"/>
    </source>
</evidence>
<organism evidence="1 2">
    <name type="scientific">Cardiocondyla obscurior</name>
    <dbReference type="NCBI Taxonomy" id="286306"/>
    <lineage>
        <taxon>Eukaryota</taxon>
        <taxon>Metazoa</taxon>
        <taxon>Ecdysozoa</taxon>
        <taxon>Arthropoda</taxon>
        <taxon>Hexapoda</taxon>
        <taxon>Insecta</taxon>
        <taxon>Pterygota</taxon>
        <taxon>Neoptera</taxon>
        <taxon>Endopterygota</taxon>
        <taxon>Hymenoptera</taxon>
        <taxon>Apocrita</taxon>
        <taxon>Aculeata</taxon>
        <taxon>Formicoidea</taxon>
        <taxon>Formicidae</taxon>
        <taxon>Myrmicinae</taxon>
        <taxon>Cardiocondyla</taxon>
    </lineage>
</organism>
<dbReference type="EMBL" id="JADYXP020000012">
    <property type="protein sequence ID" value="KAL0113595.1"/>
    <property type="molecule type" value="Genomic_DNA"/>
</dbReference>
<gene>
    <name evidence="1" type="ORF">PUN28_012625</name>
</gene>
<evidence type="ECO:0000313" key="1">
    <source>
        <dbReference type="EMBL" id="KAL0113595.1"/>
    </source>
</evidence>
<sequence>MVLIIMKRVIVNVILYAAGQHLLPVPFNLFCATGCIFSLFEYSNRSRGRRLNLNKNIARVEVTAADCSRDGTRDSYRFATTKSRKRRVEPRP</sequence>
<evidence type="ECO:0008006" key="3">
    <source>
        <dbReference type="Google" id="ProtNLM"/>
    </source>
</evidence>
<protein>
    <recommendedName>
        <fullName evidence="3">Secreted protein</fullName>
    </recommendedName>
</protein>
<dbReference type="Proteomes" id="UP001430953">
    <property type="component" value="Unassembled WGS sequence"/>
</dbReference>
<proteinExistence type="predicted"/>
<reference evidence="1 2" key="1">
    <citation type="submission" date="2023-03" db="EMBL/GenBank/DDBJ databases">
        <title>High recombination rates correlate with genetic variation in Cardiocondyla obscurior ants.</title>
        <authorList>
            <person name="Errbii M."/>
        </authorList>
    </citation>
    <scope>NUCLEOTIDE SEQUENCE [LARGE SCALE GENOMIC DNA]</scope>
    <source>
        <strain evidence="1">Alpha-2009</strain>
        <tissue evidence="1">Whole body</tissue>
    </source>
</reference>
<accession>A0AAW2FHR4</accession>
<dbReference type="AlphaFoldDB" id="A0AAW2FHR4"/>
<comment type="caution">
    <text evidence="1">The sequence shown here is derived from an EMBL/GenBank/DDBJ whole genome shotgun (WGS) entry which is preliminary data.</text>
</comment>
<keyword evidence="2" id="KW-1185">Reference proteome</keyword>
<name>A0AAW2FHR4_9HYME</name>